<proteinExistence type="predicted"/>
<dbReference type="PANTHER" id="PTHR23361:SF19">
    <property type="entry name" value="IPT_TIG DOMAIN-CONTAINING PROTEIN-RELATED"/>
    <property type="match status" value="1"/>
</dbReference>
<evidence type="ECO:0000313" key="2">
    <source>
        <dbReference type="Proteomes" id="UP000002195"/>
    </source>
</evidence>
<dbReference type="VEuPathDB" id="AmoebaDB:DDB_G0268484"/>
<comment type="caution">
    <text evidence="1">The sequence shown here is derived from an EMBL/GenBank/DDBJ whole genome shotgun (WGS) entry which is preliminary data.</text>
</comment>
<dbReference type="GeneID" id="8615972"/>
<keyword evidence="2" id="KW-1185">Reference proteome</keyword>
<dbReference type="InParanoid" id="Q55GL5"/>
<dbReference type="KEGG" id="ddi:DDB_G0268484"/>
<dbReference type="Proteomes" id="UP000002195">
    <property type="component" value="Unassembled WGS sequence"/>
</dbReference>
<organism evidence="1 2">
    <name type="scientific">Dictyostelium discoideum</name>
    <name type="common">Social amoeba</name>
    <dbReference type="NCBI Taxonomy" id="44689"/>
    <lineage>
        <taxon>Eukaryota</taxon>
        <taxon>Amoebozoa</taxon>
        <taxon>Evosea</taxon>
        <taxon>Eumycetozoa</taxon>
        <taxon>Dictyostelia</taxon>
        <taxon>Dictyosteliales</taxon>
        <taxon>Dictyosteliaceae</taxon>
        <taxon>Dictyostelium</taxon>
    </lineage>
</organism>
<dbReference type="EMBL" id="AAFI02000003">
    <property type="protein sequence ID" value="EAL73695.1"/>
    <property type="molecule type" value="Genomic_DNA"/>
</dbReference>
<accession>Q55GL5</accession>
<dbReference type="HOGENOM" id="CLU_1130796_0_0_1"/>
<name>Q55GL5_DICDI</name>
<evidence type="ECO:0000313" key="1">
    <source>
        <dbReference type="EMBL" id="EAL73695.1"/>
    </source>
</evidence>
<dbReference type="PANTHER" id="PTHR23361">
    <property type="entry name" value="MUCIN"/>
    <property type="match status" value="1"/>
</dbReference>
<dbReference type="AlphaFoldDB" id="Q55GL5"/>
<dbReference type="PaxDb" id="44689-DDB0216535"/>
<reference evidence="1 2" key="1">
    <citation type="journal article" date="2005" name="Nature">
        <title>The genome of the social amoeba Dictyostelium discoideum.</title>
        <authorList>
            <consortium name="The Dictyostelium discoideum Sequencing Consortium"/>
            <person name="Eichinger L."/>
            <person name="Pachebat J.A."/>
            <person name="Glockner G."/>
            <person name="Rajandream M.A."/>
            <person name="Sucgang R."/>
            <person name="Berriman M."/>
            <person name="Song J."/>
            <person name="Olsen R."/>
            <person name="Szafranski K."/>
            <person name="Xu Q."/>
            <person name="Tunggal B."/>
            <person name="Kummerfeld S."/>
            <person name="Madera M."/>
            <person name="Konfortov B.A."/>
            <person name="Rivero F."/>
            <person name="Bankier A.T."/>
            <person name="Lehmann R."/>
            <person name="Hamlin N."/>
            <person name="Davies R."/>
            <person name="Gaudet P."/>
            <person name="Fey P."/>
            <person name="Pilcher K."/>
            <person name="Chen G."/>
            <person name="Saunders D."/>
            <person name="Sodergren E."/>
            <person name="Davis P."/>
            <person name="Kerhornou A."/>
            <person name="Nie X."/>
            <person name="Hall N."/>
            <person name="Anjard C."/>
            <person name="Hemphill L."/>
            <person name="Bason N."/>
            <person name="Farbrother P."/>
            <person name="Desany B."/>
            <person name="Just E."/>
            <person name="Morio T."/>
            <person name="Rost R."/>
            <person name="Churcher C."/>
            <person name="Cooper J."/>
            <person name="Haydock S."/>
            <person name="van Driessche N."/>
            <person name="Cronin A."/>
            <person name="Goodhead I."/>
            <person name="Muzny D."/>
            <person name="Mourier T."/>
            <person name="Pain A."/>
            <person name="Lu M."/>
            <person name="Harper D."/>
            <person name="Lindsay R."/>
            <person name="Hauser H."/>
            <person name="James K."/>
            <person name="Quiles M."/>
            <person name="Madan Babu M."/>
            <person name="Saito T."/>
            <person name="Buchrieser C."/>
            <person name="Wardroper A."/>
            <person name="Felder M."/>
            <person name="Thangavelu M."/>
            <person name="Johnson D."/>
            <person name="Knights A."/>
            <person name="Loulseged H."/>
            <person name="Mungall K."/>
            <person name="Oliver K."/>
            <person name="Price C."/>
            <person name="Quail M.A."/>
            <person name="Urushihara H."/>
            <person name="Hernandez J."/>
            <person name="Rabbinowitsch E."/>
            <person name="Steffen D."/>
            <person name="Sanders M."/>
            <person name="Ma J."/>
            <person name="Kohara Y."/>
            <person name="Sharp S."/>
            <person name="Simmonds M."/>
            <person name="Spiegler S."/>
            <person name="Tivey A."/>
            <person name="Sugano S."/>
            <person name="White B."/>
            <person name="Walker D."/>
            <person name="Woodward J."/>
            <person name="Winckler T."/>
            <person name="Tanaka Y."/>
            <person name="Shaulsky G."/>
            <person name="Schleicher M."/>
            <person name="Weinstock G."/>
            <person name="Rosenthal A."/>
            <person name="Cox E.C."/>
            <person name="Chisholm R.L."/>
            <person name="Gibbs R."/>
            <person name="Loomis W.F."/>
            <person name="Platzer M."/>
            <person name="Kay R.R."/>
            <person name="Williams J."/>
            <person name="Dear P.H."/>
            <person name="Noegel A.A."/>
            <person name="Barrell B."/>
            <person name="Kuspa A."/>
        </authorList>
    </citation>
    <scope>NUCLEOTIDE SEQUENCE [LARGE SCALE GENOMIC DNA]</scope>
    <source>
        <strain evidence="1 2">AX4</strain>
    </source>
</reference>
<protein>
    <submittedName>
        <fullName evidence="1">Uncharacterized protein</fullName>
    </submittedName>
</protein>
<dbReference type="RefSeq" id="XP_647169.1">
    <property type="nucleotide sequence ID" value="XM_642077.1"/>
</dbReference>
<sequence length="246" mass="25662">MVWITEAQPTTTAAATVASTTTTTTAAAAVGSTTNSISLSSLNSIDGNSIGSALLASTALPLTQIAFATSATSATAAQSGSILASTASFSGALEKSLQFGFAEVTRRVVTQVAKNGIKRVSTIALALVVTKSSMGGNLLSSSTAPVPTSNLLSIASTPYSAVFFSINHNDRIFTIDNQFNETVTCIDNNNFSFNFNKSITCQIDANNNGIKCNTTNFVTEINCGVRSKSALTINSLFQQFQKFQVH</sequence>
<gene>
    <name evidence="1" type="ORF">DDB_G0268484</name>
</gene>